<accession>A0A7W9FA99</accession>
<keyword evidence="1" id="KW-0472">Membrane</keyword>
<evidence type="ECO:0000313" key="3">
    <source>
        <dbReference type="Proteomes" id="UP000517712"/>
    </source>
</evidence>
<keyword evidence="1" id="KW-0812">Transmembrane</keyword>
<feature type="transmembrane region" description="Helical" evidence="1">
    <location>
        <begin position="7"/>
        <end position="26"/>
    </location>
</feature>
<proteinExistence type="predicted"/>
<name>A0A7W9FA99_9MICO</name>
<comment type="caution">
    <text evidence="2">The sequence shown here is derived from an EMBL/GenBank/DDBJ whole genome shotgun (WGS) entry which is preliminary data.</text>
</comment>
<reference evidence="2 3" key="1">
    <citation type="submission" date="2020-08" db="EMBL/GenBank/DDBJ databases">
        <title>Sequencing the genomes of 1000 actinobacteria strains.</title>
        <authorList>
            <person name="Klenk H.-P."/>
        </authorList>
    </citation>
    <scope>NUCLEOTIDE SEQUENCE [LARGE SCALE GENOMIC DNA]</scope>
    <source>
        <strain evidence="2 3">DSM 24823</strain>
    </source>
</reference>
<protein>
    <submittedName>
        <fullName evidence="2">Uncharacterized protein</fullName>
    </submittedName>
</protein>
<keyword evidence="3" id="KW-1185">Reference proteome</keyword>
<keyword evidence="1" id="KW-1133">Transmembrane helix</keyword>
<feature type="transmembrane region" description="Helical" evidence="1">
    <location>
        <begin position="38"/>
        <end position="56"/>
    </location>
</feature>
<sequence length="66" mass="6851">MKRSLGWFLPFFVITVASGAALILLTPGAVDSAASSPVWAMSALGAVFAASAFVAWKVRPELTPAE</sequence>
<dbReference type="EMBL" id="JACHMU010000001">
    <property type="protein sequence ID" value="MBB5741895.1"/>
    <property type="molecule type" value="Genomic_DNA"/>
</dbReference>
<evidence type="ECO:0000313" key="2">
    <source>
        <dbReference type="EMBL" id="MBB5741895.1"/>
    </source>
</evidence>
<dbReference type="AlphaFoldDB" id="A0A7W9FA99"/>
<gene>
    <name evidence="2" type="ORF">HD600_000392</name>
</gene>
<dbReference type="Proteomes" id="UP000517712">
    <property type="component" value="Unassembled WGS sequence"/>
</dbReference>
<evidence type="ECO:0000256" key="1">
    <source>
        <dbReference type="SAM" id="Phobius"/>
    </source>
</evidence>
<organism evidence="2 3">
    <name type="scientific">Microbacterium ginsengiterrae</name>
    <dbReference type="NCBI Taxonomy" id="546115"/>
    <lineage>
        <taxon>Bacteria</taxon>
        <taxon>Bacillati</taxon>
        <taxon>Actinomycetota</taxon>
        <taxon>Actinomycetes</taxon>
        <taxon>Micrococcales</taxon>
        <taxon>Microbacteriaceae</taxon>
        <taxon>Microbacterium</taxon>
    </lineage>
</organism>
<dbReference type="RefSeq" id="WP_184281206.1">
    <property type="nucleotide sequence ID" value="NZ_BAAAPG010000002.1"/>
</dbReference>